<evidence type="ECO:0000313" key="4">
    <source>
        <dbReference type="Proteomes" id="UP000564885"/>
    </source>
</evidence>
<accession>A0A849IJF4</accession>
<proteinExistence type="predicted"/>
<name>A0A849IJF4_9HYPH</name>
<dbReference type="Pfam" id="PF03808">
    <property type="entry name" value="Glyco_tran_WecG"/>
    <property type="match status" value="1"/>
</dbReference>
<keyword evidence="4" id="KW-1185">Reference proteome</keyword>
<dbReference type="InterPro" id="IPR004629">
    <property type="entry name" value="WecG_TagA_CpsF"/>
</dbReference>
<sequence>MSADPPRAEILGVGVSAVDMDAAVAEVEGWISSGRRSYVCVTSVHGVMECQSSPLLRAIHRGAGLVVPDGKPLVWMARMLGFKKTRQVFGPDLMRRLTELSPARGYRHFYYGGAPGVAEELSDKLRRSFPGLQVVGTYCPPFRPLTPEEDAAVIRQINAARPDIVWVGLSTPKQEKWMHDHAPLLDAPALVGVGAAFDFLSGRKRQAPLWMQRSALQWLFRLATEPRRLWRRYLWIVPGFLWRAGLQLASHRVALRVPR</sequence>
<organism evidence="3 4">
    <name type="scientific">Enterovirga aerilata</name>
    <dbReference type="NCBI Taxonomy" id="2730920"/>
    <lineage>
        <taxon>Bacteria</taxon>
        <taxon>Pseudomonadati</taxon>
        <taxon>Pseudomonadota</taxon>
        <taxon>Alphaproteobacteria</taxon>
        <taxon>Hyphomicrobiales</taxon>
        <taxon>Methylobacteriaceae</taxon>
        <taxon>Enterovirga</taxon>
    </lineage>
</organism>
<evidence type="ECO:0000256" key="1">
    <source>
        <dbReference type="ARBA" id="ARBA00022676"/>
    </source>
</evidence>
<keyword evidence="2 3" id="KW-0808">Transferase</keyword>
<dbReference type="CDD" id="cd06533">
    <property type="entry name" value="Glyco_transf_WecG_TagA"/>
    <property type="match status" value="1"/>
</dbReference>
<dbReference type="NCBIfam" id="TIGR00696">
    <property type="entry name" value="wecG_tagA_cpsF"/>
    <property type="match status" value="1"/>
</dbReference>
<dbReference type="Proteomes" id="UP000564885">
    <property type="component" value="Unassembled WGS sequence"/>
</dbReference>
<dbReference type="EMBL" id="JABEPP010000004">
    <property type="protein sequence ID" value="NNM74073.1"/>
    <property type="molecule type" value="Genomic_DNA"/>
</dbReference>
<evidence type="ECO:0000256" key="2">
    <source>
        <dbReference type="ARBA" id="ARBA00022679"/>
    </source>
</evidence>
<reference evidence="3 4" key="1">
    <citation type="submission" date="2020-04" db="EMBL/GenBank/DDBJ databases">
        <title>Enterovirga sp. isolate from soil.</title>
        <authorList>
            <person name="Chea S."/>
            <person name="Kim D.-U."/>
        </authorList>
    </citation>
    <scope>NUCLEOTIDE SEQUENCE [LARGE SCALE GENOMIC DNA]</scope>
    <source>
        <strain evidence="3 4">DB1703</strain>
    </source>
</reference>
<protein>
    <submittedName>
        <fullName evidence="3">WecB/TagA/CpsF family glycosyltransferase</fullName>
    </submittedName>
</protein>
<dbReference type="PANTHER" id="PTHR34136:SF1">
    <property type="entry name" value="UDP-N-ACETYL-D-MANNOSAMINURONIC ACID TRANSFERASE"/>
    <property type="match status" value="1"/>
</dbReference>
<dbReference type="PANTHER" id="PTHR34136">
    <property type="match status" value="1"/>
</dbReference>
<dbReference type="AlphaFoldDB" id="A0A849IJF4"/>
<evidence type="ECO:0000313" key="3">
    <source>
        <dbReference type="EMBL" id="NNM74073.1"/>
    </source>
</evidence>
<dbReference type="GO" id="GO:0016758">
    <property type="term" value="F:hexosyltransferase activity"/>
    <property type="evidence" value="ECO:0007669"/>
    <property type="project" value="TreeGrafter"/>
</dbReference>
<gene>
    <name evidence="3" type="ORF">HJG44_16990</name>
</gene>
<comment type="caution">
    <text evidence="3">The sequence shown here is derived from an EMBL/GenBank/DDBJ whole genome shotgun (WGS) entry which is preliminary data.</text>
</comment>
<keyword evidence="1" id="KW-0328">Glycosyltransferase</keyword>